<feature type="compositionally biased region" description="Polar residues" evidence="1">
    <location>
        <begin position="250"/>
        <end position="282"/>
    </location>
</feature>
<feature type="compositionally biased region" description="Basic and acidic residues" evidence="1">
    <location>
        <begin position="58"/>
        <end position="71"/>
    </location>
</feature>
<dbReference type="InterPro" id="IPR029205">
    <property type="entry name" value="Clathrin-bd"/>
</dbReference>
<gene>
    <name evidence="3" type="ORF">LOTGIDRAFT_154892</name>
</gene>
<feature type="region of interest" description="Disordered" evidence="1">
    <location>
        <begin position="538"/>
        <end position="587"/>
    </location>
</feature>
<dbReference type="PANTHER" id="PTHR16156:SF10">
    <property type="entry name" value="AFTIPHILIN-RELATED"/>
    <property type="match status" value="1"/>
</dbReference>
<feature type="region of interest" description="Disordered" evidence="1">
    <location>
        <begin position="244"/>
        <end position="474"/>
    </location>
</feature>
<name>V3ZM78_LOTGI</name>
<dbReference type="RefSeq" id="XP_009063644.1">
    <property type="nucleotide sequence ID" value="XM_009065396.1"/>
</dbReference>
<protein>
    <recommendedName>
        <fullName evidence="2">Aftiphilin clathrin-binding box domain-containing protein</fullName>
    </recommendedName>
</protein>
<reference evidence="3 4" key="1">
    <citation type="journal article" date="2013" name="Nature">
        <title>Insights into bilaterian evolution from three spiralian genomes.</title>
        <authorList>
            <person name="Simakov O."/>
            <person name="Marletaz F."/>
            <person name="Cho S.J."/>
            <person name="Edsinger-Gonzales E."/>
            <person name="Havlak P."/>
            <person name="Hellsten U."/>
            <person name="Kuo D.H."/>
            <person name="Larsson T."/>
            <person name="Lv J."/>
            <person name="Arendt D."/>
            <person name="Savage R."/>
            <person name="Osoegawa K."/>
            <person name="de Jong P."/>
            <person name="Grimwood J."/>
            <person name="Chapman J.A."/>
            <person name="Shapiro H."/>
            <person name="Aerts A."/>
            <person name="Otillar R.P."/>
            <person name="Terry A.Y."/>
            <person name="Boore J.L."/>
            <person name="Grigoriev I.V."/>
            <person name="Lindberg D.R."/>
            <person name="Seaver E.C."/>
            <person name="Weisblat D.A."/>
            <person name="Putnam N.H."/>
            <person name="Rokhsar D.S."/>
        </authorList>
    </citation>
    <scope>NUCLEOTIDE SEQUENCE [LARGE SCALE GENOMIC DNA]</scope>
</reference>
<dbReference type="KEGG" id="lgi:LOTGIDRAFT_154892"/>
<dbReference type="GO" id="GO:0030121">
    <property type="term" value="C:AP-1 adaptor complex"/>
    <property type="evidence" value="ECO:0007669"/>
    <property type="project" value="TreeGrafter"/>
</dbReference>
<organism evidence="3 4">
    <name type="scientific">Lottia gigantea</name>
    <name type="common">Giant owl limpet</name>
    <dbReference type="NCBI Taxonomy" id="225164"/>
    <lineage>
        <taxon>Eukaryota</taxon>
        <taxon>Metazoa</taxon>
        <taxon>Spiralia</taxon>
        <taxon>Lophotrochozoa</taxon>
        <taxon>Mollusca</taxon>
        <taxon>Gastropoda</taxon>
        <taxon>Patellogastropoda</taxon>
        <taxon>Lottioidea</taxon>
        <taxon>Lottiidae</taxon>
        <taxon>Lottia</taxon>
    </lineage>
</organism>
<feature type="compositionally biased region" description="Basic and acidic residues" evidence="1">
    <location>
        <begin position="422"/>
        <end position="448"/>
    </location>
</feature>
<keyword evidence="4" id="KW-1185">Reference proteome</keyword>
<dbReference type="EMBL" id="KB203274">
    <property type="protein sequence ID" value="ESO85397.1"/>
    <property type="molecule type" value="Genomic_DNA"/>
</dbReference>
<feature type="compositionally biased region" description="Polar residues" evidence="1">
    <location>
        <begin position="75"/>
        <end position="114"/>
    </location>
</feature>
<dbReference type="CTD" id="20236442"/>
<sequence>MSSFIPMVSASPPPMEDEKTFGWEDDEEFGTFTGANDSGSKETNSETDKNWSNTIPKSPEESPSKDIDFADFKTFNDNIQGSKPNVTDLPLNSNIISNNKMSPSSDINKMSESVESLDLSEKNSTQTTLKRDSDSGMFSSDLSPIPVAKETLASENCDNDYPESIKLNDSSPETPEEMTISEHDNGSKEIPSQADLDLPTLVENDVLVNDNLDNETSIKDGSLVDSDEEFDDYSSNVLQALSSNAAQSSINPPINSDSQLTECDDSVVNSKPSLGPTSQLSCSADEDDFGDFAEFSDKQLPNESKTTTIVESGVTSATTDTGTKSDMAVPLTDLEKEDHVKINSKDRSDPQENDSVKNSDSNSGTAIEIGPIHDSPSKVEESSSDGKNPENDSPLNDLSEDEDANFSDSQNDVNETFPNSSEKMDQTDLKSDTVCEKVPHDSVDRQTEVENVDINKANDTDKHNVLNNKLNTDDDFADFHKANDRVIENCTENQVKSDSDDDFADFSCAKVKSSEENEEGFADFSSAISTPLTNNDEFADFSHAKSEGENQNDDDFADFSSAKSTSENKCVSPSQIDDDDDFADFSSAKSENNSAIKSVTQHFTENNITNNNDDDFADFSSASKSENFANFDSKKENDDWGNFSDDDNDDFGNFNESAVIQEAPKPAASTVSRTPGLEKIATVIETCFTRQLQSDIDGKNCNIIMLDSLLQGSVYTQTTKPLTHQDILKKVLKHIEDYDNTNALMYSWKKSHSNNRLFKTLRIDTQNMLFGLKKQVVPLSVTGLTLLEPIRGQLESSKKGRVLANLVEPTSTDSIPQLQDMPPVEFDWHNSGLTNPLEAKTLDLDFMVLQENENNAKTRVFQSELLDAPRSSVKPMQPLEDILKNMKSTTMSTPFSETPRTENLSKEADDVIKSLPLLSFMKSKVLMFKLNS</sequence>
<evidence type="ECO:0000259" key="2">
    <source>
        <dbReference type="Pfam" id="PF15045"/>
    </source>
</evidence>
<feature type="compositionally biased region" description="Basic and acidic residues" evidence="1">
    <location>
        <begin position="39"/>
        <end position="49"/>
    </location>
</feature>
<feature type="compositionally biased region" description="Polar residues" evidence="1">
    <location>
        <begin position="406"/>
        <end position="421"/>
    </location>
</feature>
<accession>V3ZM78</accession>
<dbReference type="GO" id="GO:0030276">
    <property type="term" value="F:clathrin binding"/>
    <property type="evidence" value="ECO:0007669"/>
    <property type="project" value="InterPro"/>
</dbReference>
<evidence type="ECO:0000313" key="3">
    <source>
        <dbReference type="EMBL" id="ESO85397.1"/>
    </source>
</evidence>
<feature type="region of interest" description="Disordered" evidence="1">
    <location>
        <begin position="1"/>
        <end position="197"/>
    </location>
</feature>
<dbReference type="Pfam" id="PF15045">
    <property type="entry name" value="Clathrin_bdg"/>
    <property type="match status" value="1"/>
</dbReference>
<dbReference type="STRING" id="225164.V3ZM78"/>
<dbReference type="Proteomes" id="UP000030746">
    <property type="component" value="Unassembled WGS sequence"/>
</dbReference>
<dbReference type="HOGENOM" id="CLU_317901_0_0_1"/>
<feature type="compositionally biased region" description="Polar residues" evidence="1">
    <location>
        <begin position="563"/>
        <end position="575"/>
    </location>
</feature>
<dbReference type="InterPro" id="IPR046359">
    <property type="entry name" value="Aftin-like"/>
</dbReference>
<feature type="domain" description="Aftiphilin clathrin-binding box" evidence="2">
    <location>
        <begin position="729"/>
        <end position="775"/>
    </location>
</feature>
<dbReference type="GeneID" id="20236442"/>
<proteinExistence type="predicted"/>
<dbReference type="AlphaFoldDB" id="V3ZM78"/>
<dbReference type="OrthoDB" id="5917212at2759"/>
<dbReference type="OMA" id="FRTDMNI"/>
<feature type="compositionally biased region" description="Polar residues" evidence="1">
    <location>
        <begin position="299"/>
        <end position="324"/>
    </location>
</feature>
<dbReference type="PANTHER" id="PTHR16156">
    <property type="entry name" value="AFTIPHILIN A-RELATED"/>
    <property type="match status" value="1"/>
</dbReference>
<feature type="region of interest" description="Disordered" evidence="1">
    <location>
        <begin position="513"/>
        <end position="532"/>
    </location>
</feature>
<evidence type="ECO:0000256" key="1">
    <source>
        <dbReference type="SAM" id="MobiDB-lite"/>
    </source>
</evidence>
<feature type="compositionally biased region" description="Basic and acidic residues" evidence="1">
    <location>
        <begin position="333"/>
        <end position="357"/>
    </location>
</feature>
<dbReference type="GO" id="GO:0032588">
    <property type="term" value="C:trans-Golgi network membrane"/>
    <property type="evidence" value="ECO:0007669"/>
    <property type="project" value="InterPro"/>
</dbReference>
<evidence type="ECO:0000313" key="4">
    <source>
        <dbReference type="Proteomes" id="UP000030746"/>
    </source>
</evidence>